<dbReference type="PANTHER" id="PTHR30389">
    <property type="entry name" value="FUMARATE HYDRATASE-RELATED"/>
    <property type="match status" value="1"/>
</dbReference>
<accession>X1HQA6</accession>
<keyword evidence="6" id="KW-0456">Lyase</keyword>
<dbReference type="Pfam" id="PF05681">
    <property type="entry name" value="Fumerase"/>
    <property type="match status" value="1"/>
</dbReference>
<evidence type="ECO:0000256" key="3">
    <source>
        <dbReference type="ARBA" id="ARBA00022723"/>
    </source>
</evidence>
<feature type="non-terminal residue" evidence="8">
    <location>
        <position position="1"/>
    </location>
</feature>
<dbReference type="GO" id="GO:0051539">
    <property type="term" value="F:4 iron, 4 sulfur cluster binding"/>
    <property type="evidence" value="ECO:0007669"/>
    <property type="project" value="UniProtKB-KW"/>
</dbReference>
<reference evidence="8" key="1">
    <citation type="journal article" date="2014" name="Front. Microbiol.">
        <title>High frequency of phylogenetically diverse reductive dehalogenase-homologous genes in deep subseafloor sedimentary metagenomes.</title>
        <authorList>
            <person name="Kawai M."/>
            <person name="Futagami T."/>
            <person name="Toyoda A."/>
            <person name="Takaki Y."/>
            <person name="Nishi S."/>
            <person name="Hori S."/>
            <person name="Arai W."/>
            <person name="Tsubouchi T."/>
            <person name="Morono Y."/>
            <person name="Uchiyama I."/>
            <person name="Ito T."/>
            <person name="Fujiyama A."/>
            <person name="Inagaki F."/>
            <person name="Takami H."/>
        </authorList>
    </citation>
    <scope>NUCLEOTIDE SEQUENCE</scope>
    <source>
        <strain evidence="8">Expedition CK06-06</strain>
    </source>
</reference>
<evidence type="ECO:0000256" key="5">
    <source>
        <dbReference type="ARBA" id="ARBA00023014"/>
    </source>
</evidence>
<dbReference type="AlphaFoldDB" id="X1HQA6"/>
<keyword evidence="2" id="KW-0004">4Fe-4S</keyword>
<comment type="similarity">
    <text evidence="1">Belongs to the class-I fumarase family.</text>
</comment>
<dbReference type="GO" id="GO:0016829">
    <property type="term" value="F:lyase activity"/>
    <property type="evidence" value="ECO:0007669"/>
    <property type="project" value="UniProtKB-KW"/>
</dbReference>
<keyword evidence="5" id="KW-0411">Iron-sulfur</keyword>
<keyword evidence="3" id="KW-0479">Metal-binding</keyword>
<feature type="domain" description="Fe-S hydro-lyase tartrate dehydratase alpha-type catalytic" evidence="7">
    <location>
        <begin position="4"/>
        <end position="166"/>
    </location>
</feature>
<dbReference type="GO" id="GO:0046872">
    <property type="term" value="F:metal ion binding"/>
    <property type="evidence" value="ECO:0007669"/>
    <property type="project" value="UniProtKB-KW"/>
</dbReference>
<comment type="caution">
    <text evidence="8">The sequence shown here is derived from an EMBL/GenBank/DDBJ whole genome shotgun (WGS) entry which is preliminary data.</text>
</comment>
<dbReference type="EMBL" id="BARU01029904">
    <property type="protein sequence ID" value="GAH72351.1"/>
    <property type="molecule type" value="Genomic_DNA"/>
</dbReference>
<dbReference type="PANTHER" id="PTHR30389:SF17">
    <property type="entry name" value="L(+)-TARTRATE DEHYDRATASE SUBUNIT ALPHA-RELATED"/>
    <property type="match status" value="1"/>
</dbReference>
<dbReference type="InterPro" id="IPR051208">
    <property type="entry name" value="Class-I_Fumarase/Tartrate_DH"/>
</dbReference>
<evidence type="ECO:0000256" key="4">
    <source>
        <dbReference type="ARBA" id="ARBA00023004"/>
    </source>
</evidence>
<dbReference type="NCBIfam" id="TIGR00722">
    <property type="entry name" value="ttdA_fumA_fumB"/>
    <property type="match status" value="1"/>
</dbReference>
<evidence type="ECO:0000313" key="8">
    <source>
        <dbReference type="EMBL" id="GAH72351.1"/>
    </source>
</evidence>
<name>X1HQA6_9ZZZZ</name>
<proteinExistence type="inferred from homology"/>
<gene>
    <name evidence="8" type="ORF">S03H2_47519</name>
</gene>
<organism evidence="8">
    <name type="scientific">marine sediment metagenome</name>
    <dbReference type="NCBI Taxonomy" id="412755"/>
    <lineage>
        <taxon>unclassified sequences</taxon>
        <taxon>metagenomes</taxon>
        <taxon>ecological metagenomes</taxon>
    </lineage>
</organism>
<sequence length="168" mass="17704">PFSARINTKDNTPAIIYTDIVPGDRLKIIAKPKGGGAENMSRLAMLPPAKGRQGAIDFVVNAVDEAGSNPCPPVIIGVGIGGTVEKTVMLAKRALLRKVGEPSPDAEVAELEKEILKRVNNLGIGPMGYGGRITALAVHAEVFPAHIASLPVAVNLQCWCARHKEAIL</sequence>
<evidence type="ECO:0000256" key="6">
    <source>
        <dbReference type="ARBA" id="ARBA00023239"/>
    </source>
</evidence>
<keyword evidence="4" id="KW-0408">Iron</keyword>
<evidence type="ECO:0000256" key="2">
    <source>
        <dbReference type="ARBA" id="ARBA00022485"/>
    </source>
</evidence>
<dbReference type="InterPro" id="IPR004646">
    <property type="entry name" value="Fe-S_hydro-lyase_TtdA-typ_cat"/>
</dbReference>
<protein>
    <recommendedName>
        <fullName evidence="7">Fe-S hydro-lyase tartrate dehydratase alpha-type catalytic domain-containing protein</fullName>
    </recommendedName>
</protein>
<evidence type="ECO:0000259" key="7">
    <source>
        <dbReference type="Pfam" id="PF05681"/>
    </source>
</evidence>
<evidence type="ECO:0000256" key="1">
    <source>
        <dbReference type="ARBA" id="ARBA00008876"/>
    </source>
</evidence>